<name>A0A9P6PYW0_9FUNG</name>
<dbReference type="SMART" id="SM00220">
    <property type="entry name" value="S_TKc"/>
    <property type="match status" value="1"/>
</dbReference>
<keyword evidence="2 5" id="KW-0547">Nucleotide-binding</keyword>
<dbReference type="SUPFAM" id="SSF56112">
    <property type="entry name" value="Protein kinase-like (PK-like)"/>
    <property type="match status" value="1"/>
</dbReference>
<dbReference type="Gene3D" id="1.25.40.10">
    <property type="entry name" value="Tetratricopeptide repeat domain"/>
    <property type="match status" value="3"/>
</dbReference>
<evidence type="ECO:0000259" key="8">
    <source>
        <dbReference type="PROSITE" id="PS50011"/>
    </source>
</evidence>
<evidence type="ECO:0000256" key="6">
    <source>
        <dbReference type="SAM" id="Coils"/>
    </source>
</evidence>
<dbReference type="InterPro" id="IPR017441">
    <property type="entry name" value="Protein_kinase_ATP_BS"/>
</dbReference>
<evidence type="ECO:0000256" key="1">
    <source>
        <dbReference type="ARBA" id="ARBA00022527"/>
    </source>
</evidence>
<dbReference type="PROSITE" id="PS50011">
    <property type="entry name" value="PROTEIN_KINASE_DOM"/>
    <property type="match status" value="1"/>
</dbReference>
<dbReference type="PROSITE" id="PS00108">
    <property type="entry name" value="PROTEIN_KINASE_ST"/>
    <property type="match status" value="1"/>
</dbReference>
<dbReference type="InterPro" id="IPR011009">
    <property type="entry name" value="Kinase-like_dom_sf"/>
</dbReference>
<dbReference type="PROSITE" id="PS00107">
    <property type="entry name" value="PROTEIN_KINASE_ATP"/>
    <property type="match status" value="1"/>
</dbReference>
<keyword evidence="3 5" id="KW-0067">ATP-binding</keyword>
<accession>A0A9P6PYW0</accession>
<feature type="coiled-coil region" evidence="6">
    <location>
        <begin position="537"/>
        <end position="564"/>
    </location>
</feature>
<dbReference type="GO" id="GO:0004674">
    <property type="term" value="F:protein serine/threonine kinase activity"/>
    <property type="evidence" value="ECO:0007669"/>
    <property type="project" value="UniProtKB-KW"/>
</dbReference>
<dbReference type="Proteomes" id="UP000807716">
    <property type="component" value="Unassembled WGS sequence"/>
</dbReference>
<comment type="similarity">
    <text evidence="4">Belongs to the sel-1 family.</text>
</comment>
<dbReference type="PRINTS" id="PR00109">
    <property type="entry name" value="TYRKINASE"/>
</dbReference>
<dbReference type="InterPro" id="IPR008271">
    <property type="entry name" value="Ser/Thr_kinase_AS"/>
</dbReference>
<sequence>MLDLIIEQRIGTGGFGSVYCARIGNVRCAAKEFFVTETEYALSSIQNEIGMLRGLRHRHIVHFYDVHHQGSKLFVVMELAEMGSLSRAIRRQTLDWPSKIKIAYEILCGLEYVHSQGVLHRDLKSSNVLLTKGLEVRLCDFGLARIGVVSASSHREETAAKGTLRWMAPELFTTRPAYSFKSDMYSFGMVLWEMAADCTKPFEKHDENAAVRKLVKEGIRCDIPNDTPLDFRSWIERCWHQLPSERPGTEDLLRELTIAHPELIVRYDLQASDVVAIPNHKINSVQYSLRKLPPRVLDLNAGPNSLSSAEAAARRNNESPSSGNVAIRAASAASTNETPSGKDFDSLMARAEEGEIEAYMALALLYEVGEGVPVSESDAMFWYSQAADKDHAPALFHLARWFHYGHASIQQNVTRATIWYRKAAEKGHLESQLALGYLYSKEKDGVVCDYATALKWFRKAASKGHPDAAYNIGLMNAKGQGVPQNYAKAYQYYLVATKKDHVEALFALGEMLKYGWGGLQSNAEATKWFLLAAEKGHPFAEAEIAKMMEKNDALQQNKEGASDRLLADQLAAAQLNSSVDPADVSMATDGFSPHSDPNKKLSGDELAWSLLQADDLGDPEAQFLMGTIFEDGSGKAQNYGEAFNWYLKAAEQGHANAQRTVARMYREGQGVRQDDSESFRWLLSAATNGDTQAQIELGTMYEYGQSLARNDTEAVTWFRMAADQGDTGAQCELAWMYEVGRGVAQNDVEAALWYRKAAQQGNAAAQTNLGQMYIKGRGVEQSHAVAVEWFTKAVDQDYVHAMEALARCYGEGLGVLKDSRKAEELFARARNHRKQATVDQTSSNGTLV</sequence>
<dbReference type="OrthoDB" id="442451at2759"/>
<feature type="binding site" evidence="5">
    <location>
        <position position="31"/>
    </location>
    <ligand>
        <name>ATP</name>
        <dbReference type="ChEBI" id="CHEBI:30616"/>
    </ligand>
</feature>
<dbReference type="PANTHER" id="PTHR11102">
    <property type="entry name" value="SEL-1-LIKE PROTEIN"/>
    <property type="match status" value="1"/>
</dbReference>
<dbReference type="SUPFAM" id="SSF81901">
    <property type="entry name" value="HCP-like"/>
    <property type="match status" value="3"/>
</dbReference>
<dbReference type="InterPro" id="IPR001245">
    <property type="entry name" value="Ser-Thr/Tyr_kinase_cat_dom"/>
</dbReference>
<evidence type="ECO:0000313" key="9">
    <source>
        <dbReference type="EMBL" id="KAG0256924.1"/>
    </source>
</evidence>
<keyword evidence="6" id="KW-0175">Coiled coil</keyword>
<dbReference type="PANTHER" id="PTHR11102:SF160">
    <property type="entry name" value="ERAD-ASSOCIATED E3 UBIQUITIN-PROTEIN LIGASE COMPONENT HRD3"/>
    <property type="match status" value="1"/>
</dbReference>
<feature type="domain" description="Protein kinase" evidence="8">
    <location>
        <begin position="4"/>
        <end position="263"/>
    </location>
</feature>
<dbReference type="InterPro" id="IPR050767">
    <property type="entry name" value="Sel1_AlgK"/>
</dbReference>
<reference evidence="9" key="1">
    <citation type="journal article" date="2020" name="Fungal Divers.">
        <title>Resolving the Mortierellaceae phylogeny through synthesis of multi-gene phylogenetics and phylogenomics.</title>
        <authorList>
            <person name="Vandepol N."/>
            <person name="Liber J."/>
            <person name="Desiro A."/>
            <person name="Na H."/>
            <person name="Kennedy M."/>
            <person name="Barry K."/>
            <person name="Grigoriev I.V."/>
            <person name="Miller A.N."/>
            <person name="O'Donnell K."/>
            <person name="Stajich J.E."/>
            <person name="Bonito G."/>
        </authorList>
    </citation>
    <scope>NUCLEOTIDE SEQUENCE</scope>
    <source>
        <strain evidence="9">BC1065</strain>
    </source>
</reference>
<protein>
    <recommendedName>
        <fullName evidence="8">Protein kinase domain-containing protein</fullName>
    </recommendedName>
</protein>
<evidence type="ECO:0000256" key="2">
    <source>
        <dbReference type="ARBA" id="ARBA00022741"/>
    </source>
</evidence>
<dbReference type="SMART" id="SM00671">
    <property type="entry name" value="SEL1"/>
    <property type="match status" value="11"/>
</dbReference>
<evidence type="ECO:0000256" key="7">
    <source>
        <dbReference type="SAM" id="MobiDB-lite"/>
    </source>
</evidence>
<keyword evidence="1" id="KW-0808">Transferase</keyword>
<evidence type="ECO:0000313" key="10">
    <source>
        <dbReference type="Proteomes" id="UP000807716"/>
    </source>
</evidence>
<keyword evidence="1" id="KW-0723">Serine/threonine-protein kinase</keyword>
<dbReference type="GO" id="GO:0005524">
    <property type="term" value="F:ATP binding"/>
    <property type="evidence" value="ECO:0007669"/>
    <property type="project" value="UniProtKB-UniRule"/>
</dbReference>
<keyword evidence="10" id="KW-1185">Reference proteome</keyword>
<evidence type="ECO:0000256" key="4">
    <source>
        <dbReference type="ARBA" id="ARBA00038101"/>
    </source>
</evidence>
<comment type="caution">
    <text evidence="9">The sequence shown here is derived from an EMBL/GenBank/DDBJ whole genome shotgun (WGS) entry which is preliminary data.</text>
</comment>
<dbReference type="Pfam" id="PF07714">
    <property type="entry name" value="PK_Tyr_Ser-Thr"/>
    <property type="match status" value="1"/>
</dbReference>
<evidence type="ECO:0000256" key="5">
    <source>
        <dbReference type="PROSITE-ProRule" id="PRU10141"/>
    </source>
</evidence>
<feature type="region of interest" description="Disordered" evidence="7">
    <location>
        <begin position="308"/>
        <end position="343"/>
    </location>
</feature>
<organism evidence="9 10">
    <name type="scientific">Actinomortierella ambigua</name>
    <dbReference type="NCBI Taxonomy" id="1343610"/>
    <lineage>
        <taxon>Eukaryota</taxon>
        <taxon>Fungi</taxon>
        <taxon>Fungi incertae sedis</taxon>
        <taxon>Mucoromycota</taxon>
        <taxon>Mortierellomycotina</taxon>
        <taxon>Mortierellomycetes</taxon>
        <taxon>Mortierellales</taxon>
        <taxon>Mortierellaceae</taxon>
        <taxon>Actinomortierella</taxon>
    </lineage>
</organism>
<keyword evidence="1" id="KW-0418">Kinase</keyword>
<dbReference type="Pfam" id="PF08238">
    <property type="entry name" value="Sel1"/>
    <property type="match status" value="11"/>
</dbReference>
<dbReference type="Gene3D" id="1.10.510.10">
    <property type="entry name" value="Transferase(Phosphotransferase) domain 1"/>
    <property type="match status" value="1"/>
</dbReference>
<dbReference type="AlphaFoldDB" id="A0A9P6PYW0"/>
<dbReference type="EMBL" id="JAAAJB010000385">
    <property type="protein sequence ID" value="KAG0256924.1"/>
    <property type="molecule type" value="Genomic_DNA"/>
</dbReference>
<dbReference type="InterPro" id="IPR000719">
    <property type="entry name" value="Prot_kinase_dom"/>
</dbReference>
<evidence type="ECO:0000256" key="3">
    <source>
        <dbReference type="ARBA" id="ARBA00022840"/>
    </source>
</evidence>
<dbReference type="InterPro" id="IPR011990">
    <property type="entry name" value="TPR-like_helical_dom_sf"/>
</dbReference>
<dbReference type="InterPro" id="IPR006597">
    <property type="entry name" value="Sel1-like"/>
</dbReference>
<gene>
    <name evidence="9" type="ORF">DFQ27_005401</name>
</gene>
<proteinExistence type="inferred from homology"/>